<dbReference type="AlphaFoldDB" id="A0A6P4Y4K6"/>
<feature type="chain" id="PRO_5027967185" evidence="4">
    <location>
        <begin position="22"/>
        <end position="205"/>
    </location>
</feature>
<keyword evidence="7" id="KW-1185">Reference proteome</keyword>
<feature type="domain" description="LRRCT" evidence="6">
    <location>
        <begin position="149"/>
        <end position="198"/>
    </location>
</feature>
<dbReference type="SUPFAM" id="SSF52058">
    <property type="entry name" value="L domain-like"/>
    <property type="match status" value="1"/>
</dbReference>
<proteinExistence type="predicted"/>
<evidence type="ECO:0000256" key="4">
    <source>
        <dbReference type="SAM" id="SignalP"/>
    </source>
</evidence>
<evidence type="ECO:0000256" key="1">
    <source>
        <dbReference type="ARBA" id="ARBA00022614"/>
    </source>
</evidence>
<protein>
    <submittedName>
        <fullName evidence="8">Slit homolog 3 protein-like</fullName>
    </submittedName>
</protein>
<dbReference type="GO" id="GO:0005886">
    <property type="term" value="C:plasma membrane"/>
    <property type="evidence" value="ECO:0007669"/>
    <property type="project" value="TreeGrafter"/>
</dbReference>
<dbReference type="OrthoDB" id="6343311at2759"/>
<dbReference type="Pfam" id="PF01462">
    <property type="entry name" value="LRRNT"/>
    <property type="match status" value="1"/>
</dbReference>
<dbReference type="RefSeq" id="XP_019613627.1">
    <property type="nucleotide sequence ID" value="XM_019758068.1"/>
</dbReference>
<dbReference type="InterPro" id="IPR050541">
    <property type="entry name" value="LRR_TM_domain-containing"/>
</dbReference>
<evidence type="ECO:0000259" key="5">
    <source>
        <dbReference type="SMART" id="SM00013"/>
    </source>
</evidence>
<evidence type="ECO:0000256" key="3">
    <source>
        <dbReference type="ARBA" id="ARBA00022737"/>
    </source>
</evidence>
<dbReference type="Pfam" id="PF01463">
    <property type="entry name" value="LRRCT"/>
    <property type="match status" value="1"/>
</dbReference>
<feature type="domain" description="LRRNT" evidence="5">
    <location>
        <begin position="35"/>
        <end position="71"/>
    </location>
</feature>
<dbReference type="Proteomes" id="UP000515135">
    <property type="component" value="Unplaced"/>
</dbReference>
<dbReference type="GeneID" id="109461686"/>
<evidence type="ECO:0000259" key="6">
    <source>
        <dbReference type="SMART" id="SM00082"/>
    </source>
</evidence>
<dbReference type="Gene3D" id="3.80.10.10">
    <property type="entry name" value="Ribonuclease Inhibitor"/>
    <property type="match status" value="1"/>
</dbReference>
<dbReference type="InterPro" id="IPR032675">
    <property type="entry name" value="LRR_dom_sf"/>
</dbReference>
<name>A0A6P4Y4K6_BRABE</name>
<evidence type="ECO:0000313" key="8">
    <source>
        <dbReference type="RefSeq" id="XP_019613627.1"/>
    </source>
</evidence>
<keyword evidence="1" id="KW-0433">Leucine-rich repeat</keyword>
<dbReference type="SMART" id="SM00013">
    <property type="entry name" value="LRRNT"/>
    <property type="match status" value="1"/>
</dbReference>
<dbReference type="PANTHER" id="PTHR24369:SF210">
    <property type="entry name" value="CHAOPTIN-RELATED"/>
    <property type="match status" value="1"/>
</dbReference>
<evidence type="ECO:0000256" key="2">
    <source>
        <dbReference type="ARBA" id="ARBA00022729"/>
    </source>
</evidence>
<dbReference type="SMART" id="SM00082">
    <property type="entry name" value="LRRCT"/>
    <property type="match status" value="1"/>
</dbReference>
<dbReference type="InterPro" id="IPR000372">
    <property type="entry name" value="LRRNT"/>
</dbReference>
<dbReference type="PANTHER" id="PTHR24369">
    <property type="entry name" value="ANTIGEN BSP, PUTATIVE-RELATED"/>
    <property type="match status" value="1"/>
</dbReference>
<dbReference type="InterPro" id="IPR000483">
    <property type="entry name" value="Cys-rich_flank_reg_C"/>
</dbReference>
<gene>
    <name evidence="8" type="primary">LOC109461686</name>
</gene>
<keyword evidence="3" id="KW-0677">Repeat</keyword>
<evidence type="ECO:0000313" key="7">
    <source>
        <dbReference type="Proteomes" id="UP000515135"/>
    </source>
</evidence>
<reference evidence="8" key="1">
    <citation type="submission" date="2025-08" db="UniProtKB">
        <authorList>
            <consortium name="RefSeq"/>
        </authorList>
    </citation>
    <scope>IDENTIFICATION</scope>
    <source>
        <tissue evidence="8">Gonad</tissue>
    </source>
</reference>
<accession>A0A6P4Y4K6</accession>
<feature type="signal peptide" evidence="4">
    <location>
        <begin position="1"/>
        <end position="21"/>
    </location>
</feature>
<sequence length="205" mass="22698">MRKKIGFAAILWLCLLLPVVCSPVPTTTSSTSLTRCPRNCTCEDIAGGAVVDCKGQNLTALPTGLPLNTTYLNVAYNSLTKLKLTHLYNLTKLEGLSVSNNDISVIKGSLKYFSNLNQVDMSTNMIQTVKETVFGNLLQKLRLAEMSDNPLNCDCHLKWLREAVNNTELLGNNVYCANPPHLSGKRFLDVPSADFKCNYYDDLFI</sequence>
<organism evidence="7 8">
    <name type="scientific">Branchiostoma belcheri</name>
    <name type="common">Amphioxus</name>
    <dbReference type="NCBI Taxonomy" id="7741"/>
    <lineage>
        <taxon>Eukaryota</taxon>
        <taxon>Metazoa</taxon>
        <taxon>Chordata</taxon>
        <taxon>Cephalochordata</taxon>
        <taxon>Leptocardii</taxon>
        <taxon>Amphioxiformes</taxon>
        <taxon>Branchiostomatidae</taxon>
        <taxon>Branchiostoma</taxon>
    </lineage>
</organism>
<dbReference type="KEGG" id="bbel:109461686"/>
<keyword evidence="2 4" id="KW-0732">Signal</keyword>